<protein>
    <submittedName>
        <fullName evidence="1">Uncharacterized protein</fullName>
    </submittedName>
</protein>
<accession>A0A2Z3H5M2</accession>
<evidence type="ECO:0000313" key="2">
    <source>
        <dbReference type="Proteomes" id="UP000245802"/>
    </source>
</evidence>
<evidence type="ECO:0000313" key="1">
    <source>
        <dbReference type="EMBL" id="AWM36924.1"/>
    </source>
</evidence>
<organism evidence="1 2">
    <name type="scientific">Gemmata obscuriglobus</name>
    <dbReference type="NCBI Taxonomy" id="114"/>
    <lineage>
        <taxon>Bacteria</taxon>
        <taxon>Pseudomonadati</taxon>
        <taxon>Planctomycetota</taxon>
        <taxon>Planctomycetia</taxon>
        <taxon>Gemmatales</taxon>
        <taxon>Gemmataceae</taxon>
        <taxon>Gemmata</taxon>
    </lineage>
</organism>
<gene>
    <name evidence="1" type="ORF">C1280_07755</name>
</gene>
<reference evidence="1 2" key="1">
    <citation type="submission" date="2018-01" db="EMBL/GenBank/DDBJ databases">
        <title>G. obscuriglobus.</title>
        <authorList>
            <person name="Franke J."/>
            <person name="Blomberg W."/>
            <person name="Selmecki A."/>
        </authorList>
    </citation>
    <scope>NUCLEOTIDE SEQUENCE [LARGE SCALE GENOMIC DNA]</scope>
    <source>
        <strain evidence="1 2">DSM 5831</strain>
    </source>
</reference>
<keyword evidence="2" id="KW-1185">Reference proteome</keyword>
<dbReference type="KEGG" id="gog:C1280_07755"/>
<dbReference type="EMBL" id="CP025958">
    <property type="protein sequence ID" value="AWM36924.1"/>
    <property type="molecule type" value="Genomic_DNA"/>
</dbReference>
<proteinExistence type="predicted"/>
<sequence>MRLSYFSWPLAFLVAGLLALVMWKRLGASVEAVVLVSLVPIVVVANVRQYCIEERVQEWLDHYRHKSNLS</sequence>
<dbReference type="AlphaFoldDB" id="A0A2Z3H5M2"/>
<name>A0A2Z3H5M2_9BACT</name>
<dbReference type="Proteomes" id="UP000245802">
    <property type="component" value="Chromosome"/>
</dbReference>